<sequence length="963" mass="108620">MSKEDIIDVLADKESVKGSRMAVEMLEAWSEEAAKFVDQATSTRLSVSAAKECCRSVHDFMRKIAQQMFELETRTNQLDAALRHITESSTAAITADLRNVLAETASRLNSIESKLDDREEPLAASGPAPRSYSQVVSRDRPLKPKTLIVVRPKEGVEGLETAEKVKKMLQTKIDPIQKKWNITSVRMRGGREVVIEMPTRGEAHKVMADVDAGMAGLEAQFMVKRKPKLVVYGVDSELEDAEFLKAMRAQNLEDLNEENFKSNVSIVRKSRRERLSEDRVGQSRNLFWSEEEMKIMASKELELVAQGVPQRQMVARLAEFMPGRSKDMVKGARSRAPYRLIRETLAMVDEMDNPQQVDQDFVDLACREWRNAELEEQLRKGLAAIRRETRYCESSIHLQEAVLAALSGSDPIDGIKLWLAKIMGEFDQGQVLRESRPQTSERRMPIARSGPTTPSPWQKMQSLWRRDRGAAVDEVIGRGRGVRMHTKAQLSEFWNDKWSEESHVWVGDSFRHPKDESFTNVWKPVTAQEIRAAKLGRSTSGPDGISVECWTAVGKLVIPREGLRLVSSGGTLPTASFNTEWKYLGLDFCVRGVKAWSTDEAGQTLRKIHRAPLTVLQKLELLRTHFLPGLIHPAVLGKPKKYSLRKLDVAVRRYVRKWFWLPADSANAYIYGPVGDGGLGLIQLETLATVLRRDRIARAEQALFGTVQDWEPETAAVRRVRRAEVMHGTTDGTDLKRSREVRASTSWLREAHLTSASWKGRRMVRVHSGSLPSRLRMTRGRRQVNPITCRAGCPERESAAHVLQSCRSMTLPRIDRHNRVCELIRKSAEIRGWTTYSEPHFNLEGRGWRPDLVISSSAGSVAILDVEIVSGSGQRTLEEMHEAKKQKYSRPSILGAVAALTARPVGRILVIPVIITWRGIWFKDSAAELRKLGLPEYLLGWASERVLLGGGFVWTKFISNYAS</sequence>
<evidence type="ECO:0000256" key="1">
    <source>
        <dbReference type="SAM" id="MobiDB-lite"/>
    </source>
</evidence>
<feature type="compositionally biased region" description="Basic and acidic residues" evidence="1">
    <location>
        <begin position="433"/>
        <end position="444"/>
    </location>
</feature>
<accession>A0A8S9WM19</accession>
<comment type="caution">
    <text evidence="2">The sequence shown here is derived from an EMBL/GenBank/DDBJ whole genome shotgun (WGS) entry which is preliminary data.</text>
</comment>
<dbReference type="Proteomes" id="UP000466442">
    <property type="component" value="Linkage Group LG16"/>
</dbReference>
<evidence type="ECO:0008006" key="4">
    <source>
        <dbReference type="Google" id="ProtNLM"/>
    </source>
</evidence>
<proteinExistence type="predicted"/>
<dbReference type="AlphaFoldDB" id="A0A8S9WM19"/>
<name>A0A8S9WM19_APOLU</name>
<evidence type="ECO:0000313" key="3">
    <source>
        <dbReference type="Proteomes" id="UP000466442"/>
    </source>
</evidence>
<dbReference type="PANTHER" id="PTHR37557">
    <property type="entry name" value="115 KDA PROTEIN IN TYPE-1 RETROTRANSPOSABLE ELEMENT R1DM-LIKE PROTEIN-RELATED-RELATED"/>
    <property type="match status" value="1"/>
</dbReference>
<organism evidence="2 3">
    <name type="scientific">Apolygus lucorum</name>
    <name type="common">Small green plant bug</name>
    <name type="synonym">Lygocoris lucorum</name>
    <dbReference type="NCBI Taxonomy" id="248454"/>
    <lineage>
        <taxon>Eukaryota</taxon>
        <taxon>Metazoa</taxon>
        <taxon>Ecdysozoa</taxon>
        <taxon>Arthropoda</taxon>
        <taxon>Hexapoda</taxon>
        <taxon>Insecta</taxon>
        <taxon>Pterygota</taxon>
        <taxon>Neoptera</taxon>
        <taxon>Paraneoptera</taxon>
        <taxon>Hemiptera</taxon>
        <taxon>Heteroptera</taxon>
        <taxon>Panheteroptera</taxon>
        <taxon>Cimicomorpha</taxon>
        <taxon>Miridae</taxon>
        <taxon>Mirini</taxon>
        <taxon>Apolygus</taxon>
    </lineage>
</organism>
<reference evidence="2" key="1">
    <citation type="journal article" date="2021" name="Mol. Ecol. Resour.">
        <title>Apolygus lucorum genome provides insights into omnivorousness and mesophyll feeding.</title>
        <authorList>
            <person name="Liu Y."/>
            <person name="Liu H."/>
            <person name="Wang H."/>
            <person name="Huang T."/>
            <person name="Liu B."/>
            <person name="Yang B."/>
            <person name="Yin L."/>
            <person name="Li B."/>
            <person name="Zhang Y."/>
            <person name="Zhang S."/>
            <person name="Jiang F."/>
            <person name="Zhang X."/>
            <person name="Ren Y."/>
            <person name="Wang B."/>
            <person name="Wang S."/>
            <person name="Lu Y."/>
            <person name="Wu K."/>
            <person name="Fan W."/>
            <person name="Wang G."/>
        </authorList>
    </citation>
    <scope>NUCLEOTIDE SEQUENCE</scope>
    <source>
        <strain evidence="2">12Hb</strain>
    </source>
</reference>
<dbReference type="OrthoDB" id="8063823at2759"/>
<feature type="region of interest" description="Disordered" evidence="1">
    <location>
        <begin position="433"/>
        <end position="458"/>
    </location>
</feature>
<gene>
    <name evidence="2" type="ORF">GE061_007685</name>
</gene>
<dbReference type="PANTHER" id="PTHR37557:SF4">
    <property type="entry name" value="CCHC-TYPE DOMAIN-CONTAINING PROTEIN"/>
    <property type="match status" value="1"/>
</dbReference>
<evidence type="ECO:0000313" key="2">
    <source>
        <dbReference type="EMBL" id="KAF6197942.1"/>
    </source>
</evidence>
<feature type="region of interest" description="Disordered" evidence="1">
    <location>
        <begin position="112"/>
        <end position="137"/>
    </location>
</feature>
<dbReference type="EMBL" id="WIXP02000016">
    <property type="protein sequence ID" value="KAF6197942.1"/>
    <property type="molecule type" value="Genomic_DNA"/>
</dbReference>
<keyword evidence="3" id="KW-1185">Reference proteome</keyword>
<protein>
    <recommendedName>
        <fullName evidence="4">Reverse transcriptase domain-containing protein</fullName>
    </recommendedName>
</protein>